<evidence type="ECO:0000313" key="7">
    <source>
        <dbReference type="Proteomes" id="UP000003448"/>
    </source>
</evidence>
<dbReference type="AlphaFoldDB" id="I0L9Z0"/>
<evidence type="ECO:0000259" key="5">
    <source>
        <dbReference type="PROSITE" id="PS50893"/>
    </source>
</evidence>
<dbReference type="PANTHER" id="PTHR43335">
    <property type="entry name" value="ABC TRANSPORTER, ATP-BINDING PROTEIN"/>
    <property type="match status" value="1"/>
</dbReference>
<dbReference type="InterPro" id="IPR003439">
    <property type="entry name" value="ABC_transporter-like_ATP-bd"/>
</dbReference>
<dbReference type="EMBL" id="CAIE01000039">
    <property type="protein sequence ID" value="CCH20637.1"/>
    <property type="molecule type" value="Genomic_DNA"/>
</dbReference>
<evidence type="ECO:0000256" key="1">
    <source>
        <dbReference type="ARBA" id="ARBA00005417"/>
    </source>
</evidence>
<dbReference type="SUPFAM" id="SSF52540">
    <property type="entry name" value="P-loop containing nucleoside triphosphate hydrolases"/>
    <property type="match status" value="1"/>
</dbReference>
<dbReference type="PROSITE" id="PS50893">
    <property type="entry name" value="ABC_TRANSPORTER_2"/>
    <property type="match status" value="1"/>
</dbReference>
<organism evidence="6 7">
    <name type="scientific">Micromonospora lupini str. Lupac 08</name>
    <dbReference type="NCBI Taxonomy" id="1150864"/>
    <lineage>
        <taxon>Bacteria</taxon>
        <taxon>Bacillati</taxon>
        <taxon>Actinomycetota</taxon>
        <taxon>Actinomycetes</taxon>
        <taxon>Micromonosporales</taxon>
        <taxon>Micromonosporaceae</taxon>
        <taxon>Micromonospora</taxon>
    </lineage>
</organism>
<accession>I0L9Z0</accession>
<dbReference type="Pfam" id="PF00005">
    <property type="entry name" value="ABC_tran"/>
    <property type="match status" value="1"/>
</dbReference>
<dbReference type="eggNOG" id="COG1131">
    <property type="taxonomic scope" value="Bacteria"/>
</dbReference>
<evidence type="ECO:0000256" key="4">
    <source>
        <dbReference type="ARBA" id="ARBA00022840"/>
    </source>
</evidence>
<dbReference type="OrthoDB" id="9781246at2"/>
<dbReference type="InterPro" id="IPR027417">
    <property type="entry name" value="P-loop_NTPase"/>
</dbReference>
<comment type="caution">
    <text evidence="6">The sequence shown here is derived from an EMBL/GenBank/DDBJ whole genome shotgun (WGS) entry which is preliminary data.</text>
</comment>
<proteinExistence type="inferred from homology"/>
<dbReference type="GO" id="GO:0005524">
    <property type="term" value="F:ATP binding"/>
    <property type="evidence" value="ECO:0007669"/>
    <property type="project" value="UniProtKB-KW"/>
</dbReference>
<keyword evidence="2" id="KW-0813">Transport</keyword>
<name>I0L9Z0_9ACTN</name>
<dbReference type="Gene3D" id="3.40.50.300">
    <property type="entry name" value="P-loop containing nucleotide triphosphate hydrolases"/>
    <property type="match status" value="1"/>
</dbReference>
<dbReference type="SMART" id="SM00382">
    <property type="entry name" value="AAA"/>
    <property type="match status" value="1"/>
</dbReference>
<feature type="domain" description="ABC transporter" evidence="5">
    <location>
        <begin position="2"/>
        <end position="227"/>
    </location>
</feature>
<evidence type="ECO:0000313" key="6">
    <source>
        <dbReference type="EMBL" id="CCH20637.1"/>
    </source>
</evidence>
<keyword evidence="3" id="KW-0547">Nucleotide-binding</keyword>
<dbReference type="STRING" id="1150864.MILUP08_45521"/>
<comment type="similarity">
    <text evidence="1">Belongs to the ABC transporter superfamily.</text>
</comment>
<dbReference type="RefSeq" id="WP_007463788.1">
    <property type="nucleotide sequence ID" value="NZ_HF570108.1"/>
</dbReference>
<evidence type="ECO:0000256" key="2">
    <source>
        <dbReference type="ARBA" id="ARBA00022448"/>
    </source>
</evidence>
<reference evidence="7" key="1">
    <citation type="journal article" date="2012" name="J. Bacteriol.">
        <title>Genome Sequence of Micromonospora lupini Lupac 08, Isolated from Root Nodules of Lupinus angustifolius.</title>
        <authorList>
            <person name="Alonso-Vega P."/>
            <person name="Normand P."/>
            <person name="Bacigalupe R."/>
            <person name="Pujic P."/>
            <person name="Lajus A."/>
            <person name="Vallenet D."/>
            <person name="Carro L."/>
            <person name="Coll P."/>
            <person name="Trujillo M.E."/>
        </authorList>
    </citation>
    <scope>NUCLEOTIDE SEQUENCE [LARGE SCALE GENOMIC DNA]</scope>
    <source>
        <strain evidence="7">Lupac 08</strain>
    </source>
</reference>
<dbReference type="PANTHER" id="PTHR43335:SF4">
    <property type="entry name" value="ABC TRANSPORTER, ATP-BINDING PROTEIN"/>
    <property type="match status" value="1"/>
</dbReference>
<dbReference type="Proteomes" id="UP000003448">
    <property type="component" value="Unassembled WGS sequence"/>
</dbReference>
<dbReference type="InterPro" id="IPR003593">
    <property type="entry name" value="AAA+_ATPase"/>
</dbReference>
<keyword evidence="4 6" id="KW-0067">ATP-binding</keyword>
<gene>
    <name evidence="6" type="ORF">MILUP08_45521</name>
</gene>
<keyword evidence="7" id="KW-1185">Reference proteome</keyword>
<evidence type="ECO:0000256" key="3">
    <source>
        <dbReference type="ARBA" id="ARBA00022741"/>
    </source>
</evidence>
<protein>
    <submittedName>
        <fullName evidence="6">ABC transporter (ATP-binding protein)</fullName>
    </submittedName>
</protein>
<sequence>MIDVTNLSKRYGDKVAVEELTFQVRPGIVTGFLGPNGAGKSTTMRMILGLDAPSAGTVTVNGRRYVEHLAPLREIGALLEARAVHTGRSARNHLLAMAATSGIPRRRVDEVIDLVGLREVAGKRAGGFSLGMGQRLGIAAAMLGDPKVVMLDEPVNGLDPEGILWIRHLLKALAAEGRTVFVSSHLMSEMALTADHLIVIGRGRLIADVPVAAFVAQAAHDTVRVRSPQAAELRDLLVGPEVTVSGGEPGLLEVSGLTLQQIGDRAAAAGLTLHELSAQQTSLEEAFMTLTRDAVEYTAAPTAGDVPAGRNVR</sequence>
<dbReference type="GO" id="GO:0016887">
    <property type="term" value="F:ATP hydrolysis activity"/>
    <property type="evidence" value="ECO:0007669"/>
    <property type="project" value="InterPro"/>
</dbReference>